<reference evidence="1 2" key="1">
    <citation type="journal article" name="Front. Microbiol.">
        <title>Sugar Metabolism of the First Thermophilic Planctomycete Thermogutta terrifontis: Comparative Genomic and Transcriptomic Approaches.</title>
        <authorList>
            <person name="Elcheninov A.G."/>
            <person name="Menzel P."/>
            <person name="Gudbergsdottir S.R."/>
            <person name="Slesarev A.I."/>
            <person name="Kadnikov V.V."/>
            <person name="Krogh A."/>
            <person name="Bonch-Osmolovskaya E.A."/>
            <person name="Peng X."/>
            <person name="Kublanov I.V."/>
        </authorList>
    </citation>
    <scope>NUCLEOTIDE SEQUENCE [LARGE SCALE GENOMIC DNA]</scope>
    <source>
        <strain evidence="1 2">R1</strain>
    </source>
</reference>
<dbReference type="Pfam" id="PF05258">
    <property type="entry name" value="DciA"/>
    <property type="match status" value="1"/>
</dbReference>
<dbReference type="OrthoDB" id="288111at2"/>
<organism evidence="1 2">
    <name type="scientific">Thermogutta terrifontis</name>
    <dbReference type="NCBI Taxonomy" id="1331910"/>
    <lineage>
        <taxon>Bacteria</taxon>
        <taxon>Pseudomonadati</taxon>
        <taxon>Planctomycetota</taxon>
        <taxon>Planctomycetia</taxon>
        <taxon>Pirellulales</taxon>
        <taxon>Thermoguttaceae</taxon>
        <taxon>Thermogutta</taxon>
    </lineage>
</organism>
<keyword evidence="2" id="KW-1185">Reference proteome</keyword>
<dbReference type="PANTHER" id="PTHR36456">
    <property type="entry name" value="UPF0232 PROTEIN SCO3875"/>
    <property type="match status" value="1"/>
</dbReference>
<dbReference type="AlphaFoldDB" id="A0A286R9H9"/>
<proteinExistence type="predicted"/>
<name>A0A286R9H9_9BACT</name>
<dbReference type="RefSeq" id="WP_157731543.1">
    <property type="nucleotide sequence ID" value="NZ_CP018477.1"/>
</dbReference>
<dbReference type="EMBL" id="CP018477">
    <property type="protein sequence ID" value="ASV72605.1"/>
    <property type="molecule type" value="Genomic_DNA"/>
</dbReference>
<evidence type="ECO:0000313" key="2">
    <source>
        <dbReference type="Proteomes" id="UP000215086"/>
    </source>
</evidence>
<dbReference type="KEGG" id="ttf:THTE_0003"/>
<dbReference type="InterPro" id="IPR007922">
    <property type="entry name" value="DciA-like"/>
</dbReference>
<dbReference type="Proteomes" id="UP000215086">
    <property type="component" value="Chromosome"/>
</dbReference>
<gene>
    <name evidence="1" type="ORF">THTE_0003</name>
</gene>
<evidence type="ECO:0000313" key="1">
    <source>
        <dbReference type="EMBL" id="ASV72605.1"/>
    </source>
</evidence>
<accession>A0A286R9H9</accession>
<sequence length="110" mass="12662">MARKHPQRSGRSQEPRHISEVVAEILARSGVAETQSARELQAAWHEIVGAPLNELSRAVRLSRGKLEVVVTHSAAVQELTFRKREILRRLQERWPQKVIRDIRFRVGPIE</sequence>
<protein>
    <submittedName>
        <fullName evidence="1">Zn-ribbon-containing</fullName>
    </submittedName>
</protein>
<dbReference type="PANTHER" id="PTHR36456:SF1">
    <property type="entry name" value="UPF0232 PROTEIN SCO3875"/>
    <property type="match status" value="1"/>
</dbReference>